<keyword evidence="4 7" id="KW-0812">Transmembrane</keyword>
<organism evidence="9 11">
    <name type="scientific">Iodobacter fluviatilis</name>
    <dbReference type="NCBI Taxonomy" id="537"/>
    <lineage>
        <taxon>Bacteria</taxon>
        <taxon>Pseudomonadati</taxon>
        <taxon>Pseudomonadota</taxon>
        <taxon>Betaproteobacteria</taxon>
        <taxon>Neisseriales</taxon>
        <taxon>Chitinibacteraceae</taxon>
        <taxon>Iodobacter</taxon>
    </lineage>
</organism>
<comment type="subcellular location">
    <subcellularLocation>
        <location evidence="1">Cell membrane</location>
        <topology evidence="1">Multi-pass membrane protein</topology>
    </subcellularLocation>
</comment>
<evidence type="ECO:0000256" key="4">
    <source>
        <dbReference type="ARBA" id="ARBA00022692"/>
    </source>
</evidence>
<dbReference type="PANTHER" id="PTHR40074:SF2">
    <property type="entry name" value="O-ACETYLTRANSFERASE WECH"/>
    <property type="match status" value="1"/>
</dbReference>
<feature type="transmembrane region" description="Helical" evidence="7">
    <location>
        <begin position="256"/>
        <end position="277"/>
    </location>
</feature>
<dbReference type="Pfam" id="PF01757">
    <property type="entry name" value="Acyl_transf_3"/>
    <property type="match status" value="1"/>
</dbReference>
<feature type="domain" description="Acyltransferase 3" evidence="8">
    <location>
        <begin position="9"/>
        <end position="300"/>
    </location>
</feature>
<feature type="transmembrane region" description="Helical" evidence="7">
    <location>
        <begin position="7"/>
        <end position="24"/>
    </location>
</feature>
<feature type="transmembrane region" description="Helical" evidence="7">
    <location>
        <begin position="120"/>
        <end position="137"/>
    </location>
</feature>
<feature type="transmembrane region" description="Helical" evidence="7">
    <location>
        <begin position="44"/>
        <end position="61"/>
    </location>
</feature>
<comment type="similarity">
    <text evidence="2">Belongs to the acyltransferase 3 family.</text>
</comment>
<evidence type="ECO:0000313" key="10">
    <source>
        <dbReference type="EMBL" id="TCU81500.1"/>
    </source>
</evidence>
<dbReference type="Proteomes" id="UP000295794">
    <property type="component" value="Unassembled WGS sequence"/>
</dbReference>
<keyword evidence="3" id="KW-1003">Cell membrane</keyword>
<dbReference type="Proteomes" id="UP000255108">
    <property type="component" value="Unassembled WGS sequence"/>
</dbReference>
<evidence type="ECO:0000256" key="5">
    <source>
        <dbReference type="ARBA" id="ARBA00022989"/>
    </source>
</evidence>
<keyword evidence="6 7" id="KW-0472">Membrane</keyword>
<evidence type="ECO:0000313" key="12">
    <source>
        <dbReference type="Proteomes" id="UP000295794"/>
    </source>
</evidence>
<dbReference type="EMBL" id="SMBT01000021">
    <property type="protein sequence ID" value="TCU81500.1"/>
    <property type="molecule type" value="Genomic_DNA"/>
</dbReference>
<evidence type="ECO:0000256" key="1">
    <source>
        <dbReference type="ARBA" id="ARBA00004651"/>
    </source>
</evidence>
<sequence>MIVNNITPLRGLACILLVVYHVIGGSPDQGLHISNGFLRDANDILAYIRMPLFTFLSGYVYSLRPIGNYSSFLFLRSKARRLLLPMLTAGSLFAVIQYNIDATNIKTENIWLLHIVPVAHYWFVESLFIVFCFVIFFEKFNFINDGRRFAIIFVIATLMFCTISAPVYIGIHGALYLLPYFLFGLGVCRFNLKSDRFFVKMASFFVAVFVLGAIGLVGGAINRQTPVALCVGLIACYFLINLDLKSSFLSGIGKYSYGVYLYHVFFSASARMTIGLFTYDIALHLSVGVFSAIAGSIVLYKFLSKSPILSTLFLGKRFIRTKKIKMECVN</sequence>
<dbReference type="AlphaFoldDB" id="A0A377Q5D7"/>
<feature type="transmembrane region" description="Helical" evidence="7">
    <location>
        <begin position="204"/>
        <end position="221"/>
    </location>
</feature>
<feature type="transmembrane region" description="Helical" evidence="7">
    <location>
        <begin position="175"/>
        <end position="192"/>
    </location>
</feature>
<dbReference type="RefSeq" id="WP_115226326.1">
    <property type="nucleotide sequence ID" value="NZ_CAWOLO010000021.1"/>
</dbReference>
<evidence type="ECO:0000313" key="11">
    <source>
        <dbReference type="Proteomes" id="UP000255108"/>
    </source>
</evidence>
<accession>A0A377Q5D7</accession>
<evidence type="ECO:0000256" key="6">
    <source>
        <dbReference type="ARBA" id="ARBA00023136"/>
    </source>
</evidence>
<dbReference type="EMBL" id="UGHR01000001">
    <property type="protein sequence ID" value="STQ89930.1"/>
    <property type="molecule type" value="Genomic_DNA"/>
</dbReference>
<feature type="transmembrane region" description="Helical" evidence="7">
    <location>
        <begin position="283"/>
        <end position="303"/>
    </location>
</feature>
<proteinExistence type="inferred from homology"/>
<feature type="transmembrane region" description="Helical" evidence="7">
    <location>
        <begin position="227"/>
        <end position="244"/>
    </location>
</feature>
<protein>
    <submittedName>
        <fullName evidence="9">Glucans biosynthesis protein</fullName>
    </submittedName>
    <submittedName>
        <fullName evidence="10">Surface polysaccharide O-acyltransferase-like enzyme</fullName>
    </submittedName>
</protein>
<dbReference type="GO" id="GO:0016413">
    <property type="term" value="F:O-acetyltransferase activity"/>
    <property type="evidence" value="ECO:0007669"/>
    <property type="project" value="TreeGrafter"/>
</dbReference>
<dbReference type="GO" id="GO:0005886">
    <property type="term" value="C:plasma membrane"/>
    <property type="evidence" value="ECO:0007669"/>
    <property type="project" value="UniProtKB-SubCell"/>
</dbReference>
<dbReference type="PANTHER" id="PTHR40074">
    <property type="entry name" value="O-ACETYLTRANSFERASE WECH"/>
    <property type="match status" value="1"/>
</dbReference>
<dbReference type="GO" id="GO:0009246">
    <property type="term" value="P:enterobacterial common antigen biosynthetic process"/>
    <property type="evidence" value="ECO:0007669"/>
    <property type="project" value="TreeGrafter"/>
</dbReference>
<reference evidence="10 12" key="2">
    <citation type="submission" date="2019-03" db="EMBL/GenBank/DDBJ databases">
        <title>Genomic Encyclopedia of Type Strains, Phase IV (KMG-IV): sequencing the most valuable type-strain genomes for metagenomic binning, comparative biology and taxonomic classification.</title>
        <authorList>
            <person name="Goeker M."/>
        </authorList>
    </citation>
    <scope>NUCLEOTIDE SEQUENCE [LARGE SCALE GENOMIC DNA]</scope>
    <source>
        <strain evidence="10 12">DSM 3764</strain>
    </source>
</reference>
<evidence type="ECO:0000256" key="7">
    <source>
        <dbReference type="SAM" id="Phobius"/>
    </source>
</evidence>
<gene>
    <name evidence="10" type="ORF">EV682_12115</name>
    <name evidence="9" type="ORF">NCTC11159_00981</name>
</gene>
<dbReference type="OrthoDB" id="8678265at2"/>
<dbReference type="InterPro" id="IPR002656">
    <property type="entry name" value="Acyl_transf_3_dom"/>
</dbReference>
<evidence type="ECO:0000256" key="3">
    <source>
        <dbReference type="ARBA" id="ARBA00022475"/>
    </source>
</evidence>
<feature type="transmembrane region" description="Helical" evidence="7">
    <location>
        <begin position="82"/>
        <end position="100"/>
    </location>
</feature>
<reference evidence="9 11" key="1">
    <citation type="submission" date="2018-06" db="EMBL/GenBank/DDBJ databases">
        <authorList>
            <consortium name="Pathogen Informatics"/>
            <person name="Doyle S."/>
        </authorList>
    </citation>
    <scope>NUCLEOTIDE SEQUENCE [LARGE SCALE GENOMIC DNA]</scope>
    <source>
        <strain evidence="9 11">NCTC11159</strain>
    </source>
</reference>
<evidence type="ECO:0000259" key="8">
    <source>
        <dbReference type="Pfam" id="PF01757"/>
    </source>
</evidence>
<evidence type="ECO:0000256" key="2">
    <source>
        <dbReference type="ARBA" id="ARBA00007400"/>
    </source>
</evidence>
<evidence type="ECO:0000313" key="9">
    <source>
        <dbReference type="EMBL" id="STQ89930.1"/>
    </source>
</evidence>
<keyword evidence="5 7" id="KW-1133">Transmembrane helix</keyword>
<keyword evidence="12" id="KW-1185">Reference proteome</keyword>
<name>A0A377Q5D7_9NEIS</name>
<feature type="transmembrane region" description="Helical" evidence="7">
    <location>
        <begin position="149"/>
        <end position="169"/>
    </location>
</feature>